<evidence type="ECO:0000256" key="15">
    <source>
        <dbReference type="ARBA" id="ARBA00048679"/>
    </source>
</evidence>
<evidence type="ECO:0000256" key="2">
    <source>
        <dbReference type="ARBA" id="ARBA00004496"/>
    </source>
</evidence>
<evidence type="ECO:0000256" key="4">
    <source>
        <dbReference type="ARBA" id="ARBA00012513"/>
    </source>
</evidence>
<dbReference type="OrthoDB" id="248923at2759"/>
<dbReference type="PANTHER" id="PTHR48012">
    <property type="entry name" value="STERILE20-LIKE KINASE, ISOFORM B-RELATED"/>
    <property type="match status" value="1"/>
</dbReference>
<dbReference type="InterPro" id="IPR000719">
    <property type="entry name" value="Prot_kinase_dom"/>
</dbReference>
<dbReference type="InterPro" id="IPR017441">
    <property type="entry name" value="Protein_kinase_ATP_BS"/>
</dbReference>
<name>A0A4S4KHX8_9AGAM</name>
<evidence type="ECO:0000256" key="10">
    <source>
        <dbReference type="ARBA" id="ARBA00022741"/>
    </source>
</evidence>
<evidence type="ECO:0000313" key="20">
    <source>
        <dbReference type="EMBL" id="THG97586.1"/>
    </source>
</evidence>
<feature type="domain" description="Protein kinase" evidence="19">
    <location>
        <begin position="127"/>
        <end position="378"/>
    </location>
</feature>
<dbReference type="InterPro" id="IPR011009">
    <property type="entry name" value="Kinase-like_dom_sf"/>
</dbReference>
<dbReference type="GO" id="GO:0004674">
    <property type="term" value="F:protein serine/threonine kinase activity"/>
    <property type="evidence" value="ECO:0007669"/>
    <property type="project" value="UniProtKB-KW"/>
</dbReference>
<keyword evidence="8" id="KW-0808">Transferase</keyword>
<dbReference type="GO" id="GO:0046872">
    <property type="term" value="F:metal ion binding"/>
    <property type="evidence" value="ECO:0007669"/>
    <property type="project" value="UniProtKB-KW"/>
</dbReference>
<dbReference type="InterPro" id="IPR050629">
    <property type="entry name" value="STE20/SPS1-PAK"/>
</dbReference>
<accession>A0A4S4KHX8</accession>
<feature type="compositionally biased region" description="Pro residues" evidence="18">
    <location>
        <begin position="462"/>
        <end position="473"/>
    </location>
</feature>
<dbReference type="Proteomes" id="UP000308199">
    <property type="component" value="Unassembled WGS sequence"/>
</dbReference>
<feature type="binding site" evidence="16">
    <location>
        <position position="156"/>
    </location>
    <ligand>
        <name>ATP</name>
        <dbReference type="ChEBI" id="CHEBI:30616"/>
    </ligand>
</feature>
<dbReference type="Gene3D" id="3.30.200.20">
    <property type="entry name" value="Phosphorylase Kinase, domain 1"/>
    <property type="match status" value="1"/>
</dbReference>
<comment type="catalytic activity">
    <reaction evidence="14">
        <text>L-threonyl-[protein] + ATP = O-phospho-L-threonyl-[protein] + ADP + H(+)</text>
        <dbReference type="Rhea" id="RHEA:46608"/>
        <dbReference type="Rhea" id="RHEA-COMP:11060"/>
        <dbReference type="Rhea" id="RHEA-COMP:11605"/>
        <dbReference type="ChEBI" id="CHEBI:15378"/>
        <dbReference type="ChEBI" id="CHEBI:30013"/>
        <dbReference type="ChEBI" id="CHEBI:30616"/>
        <dbReference type="ChEBI" id="CHEBI:61977"/>
        <dbReference type="ChEBI" id="CHEBI:456216"/>
        <dbReference type="EC" id="2.7.11.1"/>
    </reaction>
</comment>
<dbReference type="PROSITE" id="PS00107">
    <property type="entry name" value="PROTEIN_KINASE_ATP"/>
    <property type="match status" value="1"/>
</dbReference>
<keyword evidence="7" id="KW-0597">Phosphoprotein</keyword>
<evidence type="ECO:0000256" key="16">
    <source>
        <dbReference type="PROSITE-ProRule" id="PRU10141"/>
    </source>
</evidence>
<evidence type="ECO:0000256" key="14">
    <source>
        <dbReference type="ARBA" id="ARBA00047899"/>
    </source>
</evidence>
<dbReference type="FunFam" id="1.10.510.10:FF:000411">
    <property type="entry name" value="Probable Ste20-like kinase Don3"/>
    <property type="match status" value="1"/>
</dbReference>
<dbReference type="InterPro" id="IPR046409">
    <property type="entry name" value="PDC10_dimerisation_sf"/>
</dbReference>
<feature type="compositionally biased region" description="Polar residues" evidence="18">
    <location>
        <begin position="517"/>
        <end position="527"/>
    </location>
</feature>
<evidence type="ECO:0000256" key="7">
    <source>
        <dbReference type="ARBA" id="ARBA00022553"/>
    </source>
</evidence>
<dbReference type="Gene3D" id="1.10.510.10">
    <property type="entry name" value="Transferase(Phosphotransferase) domain 1"/>
    <property type="match status" value="1"/>
</dbReference>
<evidence type="ECO:0000256" key="8">
    <source>
        <dbReference type="ARBA" id="ARBA00022679"/>
    </source>
</evidence>
<keyword evidence="17" id="KW-0175">Coiled coil</keyword>
<evidence type="ECO:0000256" key="3">
    <source>
        <dbReference type="ARBA" id="ARBA00008874"/>
    </source>
</evidence>
<evidence type="ECO:0000313" key="21">
    <source>
        <dbReference type="Proteomes" id="UP000308199"/>
    </source>
</evidence>
<evidence type="ECO:0000256" key="12">
    <source>
        <dbReference type="ARBA" id="ARBA00022840"/>
    </source>
</evidence>
<keyword evidence="10 16" id="KW-0547">Nucleotide-binding</keyword>
<evidence type="ECO:0000256" key="5">
    <source>
        <dbReference type="ARBA" id="ARBA00022490"/>
    </source>
</evidence>
<reference evidence="20 21" key="1">
    <citation type="submission" date="2019-02" db="EMBL/GenBank/DDBJ databases">
        <title>Genome sequencing of the rare red list fungi Phellinidium pouzarii.</title>
        <authorList>
            <person name="Buettner E."/>
            <person name="Kellner H."/>
        </authorList>
    </citation>
    <scope>NUCLEOTIDE SEQUENCE [LARGE SCALE GENOMIC DNA]</scope>
    <source>
        <strain evidence="20 21">DSM 108285</strain>
    </source>
</reference>
<organism evidence="20 21">
    <name type="scientific">Phellinidium pouzarii</name>
    <dbReference type="NCBI Taxonomy" id="167371"/>
    <lineage>
        <taxon>Eukaryota</taxon>
        <taxon>Fungi</taxon>
        <taxon>Dikarya</taxon>
        <taxon>Basidiomycota</taxon>
        <taxon>Agaricomycotina</taxon>
        <taxon>Agaricomycetes</taxon>
        <taxon>Hymenochaetales</taxon>
        <taxon>Hymenochaetaceae</taxon>
        <taxon>Phellinidium</taxon>
    </lineage>
</organism>
<feature type="coiled-coil region" evidence="17">
    <location>
        <begin position="153"/>
        <end position="180"/>
    </location>
</feature>
<evidence type="ECO:0000256" key="17">
    <source>
        <dbReference type="SAM" id="Coils"/>
    </source>
</evidence>
<evidence type="ECO:0000256" key="1">
    <source>
        <dbReference type="ARBA" id="ARBA00001946"/>
    </source>
</evidence>
<comment type="catalytic activity">
    <reaction evidence="15">
        <text>L-seryl-[protein] + ATP = O-phospho-L-seryl-[protein] + ADP + H(+)</text>
        <dbReference type="Rhea" id="RHEA:17989"/>
        <dbReference type="Rhea" id="RHEA-COMP:9863"/>
        <dbReference type="Rhea" id="RHEA-COMP:11604"/>
        <dbReference type="ChEBI" id="CHEBI:15378"/>
        <dbReference type="ChEBI" id="CHEBI:29999"/>
        <dbReference type="ChEBI" id="CHEBI:30616"/>
        <dbReference type="ChEBI" id="CHEBI:83421"/>
        <dbReference type="ChEBI" id="CHEBI:456216"/>
        <dbReference type="EC" id="2.7.11.1"/>
    </reaction>
</comment>
<keyword evidence="5" id="KW-0963">Cytoplasm</keyword>
<dbReference type="EMBL" id="SGPK01000792">
    <property type="protein sequence ID" value="THG97586.1"/>
    <property type="molecule type" value="Genomic_DNA"/>
</dbReference>
<dbReference type="SMART" id="SM00220">
    <property type="entry name" value="S_TKc"/>
    <property type="match status" value="1"/>
</dbReference>
<gene>
    <name evidence="20" type="ORF">EW145_g7588</name>
</gene>
<comment type="caution">
    <text evidence="20">The sequence shown here is derived from an EMBL/GenBank/DDBJ whole genome shotgun (WGS) entry which is preliminary data.</text>
</comment>
<keyword evidence="21" id="KW-1185">Reference proteome</keyword>
<dbReference type="CDD" id="cd06609">
    <property type="entry name" value="STKc_MST3_like"/>
    <property type="match status" value="1"/>
</dbReference>
<dbReference type="PROSITE" id="PS50011">
    <property type="entry name" value="PROTEIN_KINASE_DOM"/>
    <property type="match status" value="1"/>
</dbReference>
<dbReference type="EC" id="2.7.11.1" evidence="4"/>
<keyword evidence="13" id="KW-0460">Magnesium</keyword>
<dbReference type="Pfam" id="PF00069">
    <property type="entry name" value="Pkinase"/>
    <property type="match status" value="1"/>
</dbReference>
<evidence type="ECO:0000259" key="19">
    <source>
        <dbReference type="PROSITE" id="PS50011"/>
    </source>
</evidence>
<evidence type="ECO:0000256" key="18">
    <source>
        <dbReference type="SAM" id="MobiDB-lite"/>
    </source>
</evidence>
<keyword evidence="12 16" id="KW-0067">ATP-binding</keyword>
<feature type="region of interest" description="Disordered" evidence="18">
    <location>
        <begin position="453"/>
        <end position="527"/>
    </location>
</feature>
<sequence>MCDIMVVSHTIAEWGSQWHLTCPADESFTEAGYLTRPLFFLHAQGSQIDSPYLWCLLRAHQFSSSTFIHRSNPCSRNIDFVQFLPSVDAVTTLDLLANYSSSAENYLRAYCRAAMMDARHSDPEEFYVRQNRIGKGSFGEVYKGFDKRTQKTVAIKIIDLESAEDEIEDIQQEIQILSQLDSPYVTKYHGSFLKGSNLWIVMEYCSGGSCSDLMKPGVFREEYIAIIVRELLKGLDYLHMEGKLHRDIKAANILLSATGEVKLADFGVSGQLSGTLSAKKNTFVGTPYWMSPEVIKQSGYDYKADIWSLGITAIELARGEPPYAELHPMKVLFLIPKNPPPQLDVAFSRPFREFVALCLQRDPRQRPSARDLLKHKFVRMAKKTSYLTELIERHERWKVEGGERTEDDDAIDEEIAAGVQELDDLWDFGTVRHVSRQSTIGRKDTANRNYVNSTNVYTNTNVPPPPPTSPPRIRPNVSVNSNGMPAGPRRTGSEISLISSITTKSESLPPLPPSAPQTPMTSNYDNSQATVRHAEPSVQSSVALHLVDDDEEDYGELLDPEPYPPMAPQHDNNRHLQDLPDTAMLDSVVLPAIASLFPRVSTQEARIALSALQRSFTEAERIIPGLTNELVNEIVDSVEHVEEVPA</sequence>
<dbReference type="FunFam" id="3.30.200.20:FF:000092">
    <property type="entry name" value="Serine/threonine-protein kinase 24"/>
    <property type="match status" value="1"/>
</dbReference>
<evidence type="ECO:0000256" key="9">
    <source>
        <dbReference type="ARBA" id="ARBA00022723"/>
    </source>
</evidence>
<protein>
    <recommendedName>
        <fullName evidence="4">non-specific serine/threonine protein kinase</fullName>
        <ecNumber evidence="4">2.7.11.1</ecNumber>
    </recommendedName>
</protein>
<dbReference type="SUPFAM" id="SSF56112">
    <property type="entry name" value="Protein kinase-like (PK-like)"/>
    <property type="match status" value="1"/>
</dbReference>
<dbReference type="GO" id="GO:0005737">
    <property type="term" value="C:cytoplasm"/>
    <property type="evidence" value="ECO:0007669"/>
    <property type="project" value="UniProtKB-SubCell"/>
</dbReference>
<dbReference type="AlphaFoldDB" id="A0A4S4KHX8"/>
<proteinExistence type="inferred from homology"/>
<comment type="cofactor">
    <cofactor evidence="1">
        <name>Mg(2+)</name>
        <dbReference type="ChEBI" id="CHEBI:18420"/>
    </cofactor>
</comment>
<keyword evidence="9" id="KW-0479">Metal-binding</keyword>
<dbReference type="PANTHER" id="PTHR48012:SF10">
    <property type="entry name" value="FI20177P1"/>
    <property type="match status" value="1"/>
</dbReference>
<evidence type="ECO:0000256" key="6">
    <source>
        <dbReference type="ARBA" id="ARBA00022527"/>
    </source>
</evidence>
<evidence type="ECO:0000256" key="13">
    <source>
        <dbReference type="ARBA" id="ARBA00022842"/>
    </source>
</evidence>
<comment type="similarity">
    <text evidence="3">Belongs to the protein kinase superfamily. STE Ser/Thr protein kinase family. STE20 subfamily.</text>
</comment>
<dbReference type="GO" id="GO:0005524">
    <property type="term" value="F:ATP binding"/>
    <property type="evidence" value="ECO:0007669"/>
    <property type="project" value="UniProtKB-UniRule"/>
</dbReference>
<keyword evidence="6" id="KW-0723">Serine/threonine-protein kinase</keyword>
<comment type="subcellular location">
    <subcellularLocation>
        <location evidence="2">Cytoplasm</location>
    </subcellularLocation>
</comment>
<feature type="compositionally biased region" description="Polar residues" evidence="18">
    <location>
        <begin position="493"/>
        <end position="506"/>
    </location>
</feature>
<evidence type="ECO:0000256" key="11">
    <source>
        <dbReference type="ARBA" id="ARBA00022777"/>
    </source>
</evidence>
<keyword evidence="11" id="KW-0418">Kinase</keyword>
<dbReference type="Gene3D" id="1.10.12.70">
    <property type="match status" value="1"/>
</dbReference>